<reference evidence="4 5" key="1">
    <citation type="submission" date="2020-09" db="EMBL/GenBank/DDBJ databases">
        <title>Eikenella S3660 sp. nov., isolated from a throat swab.</title>
        <authorList>
            <person name="Buhl M."/>
        </authorList>
    </citation>
    <scope>NUCLEOTIDE SEQUENCE [LARGE SCALE GENOMIC DNA]</scope>
    <source>
        <strain evidence="4 5">S3360</strain>
    </source>
</reference>
<dbReference type="InterPro" id="IPR043202">
    <property type="entry name" value="Band-7_stomatin-like"/>
</dbReference>
<dbReference type="CDD" id="cd13438">
    <property type="entry name" value="SPFH_eoslipins_u2"/>
    <property type="match status" value="1"/>
</dbReference>
<keyword evidence="5" id="KW-1185">Reference proteome</keyword>
<name>A0ABS0NAP3_9NEIS</name>
<comment type="similarity">
    <text evidence="2">Belongs to the band 7/mec-2 family.</text>
</comment>
<dbReference type="InterPro" id="IPR001107">
    <property type="entry name" value="Band_7"/>
</dbReference>
<gene>
    <name evidence="4" type="ORF">H9Q10_06880</name>
</gene>
<dbReference type="Proteomes" id="UP000768471">
    <property type="component" value="Unassembled WGS sequence"/>
</dbReference>
<dbReference type="InterPro" id="IPR001972">
    <property type="entry name" value="Stomatin_HflK_fam"/>
</dbReference>
<sequence length="521" mass="58230">MFFSKLKLLPNERAIIVFDGSLHGIRGSGKHTVWHLGKKCETIVNKMDSLAVQWNGAAACLRFQRAKADQFWQIIDSPIGTDTLVWHDRYLTPQIIPSGESRAFWKPESGEIHTCPLPQDAFRLPENVEAALLQQPKLQAPLKKYTVSADEKMLVSVRGELQAVFGTGEYVLHLSAGNDMKVLFANSRQPVFDDAAAVQVWAKNNPALVAEHFECVEAGADELKLYFVGGKLAGYIAPDTCAYFWKQAAAPYAVQTVDLKNGLRIDADTQAKLKAADFWRSSLADIVYFFQVPAQHQGLLYINQELQPVLPAGEYYYWSANRELHAEIIDLRPQTCEISGQELLSEDKVTLRVNAVCNYRVTDAPLWLAQHREPEQYLYRELQFAIRAVVGGKTMDQLLADKQAIDAELSAAMRAKNLRGIEISDAGVKDIILPGEIRSILTRVVEAEKSALANNIRRREETASTRSLLNTARVMEENPVALRLKELETLEKVTEKIDKISVYGGLDGVLNGLININTPKQ</sequence>
<dbReference type="PANTHER" id="PTHR10264">
    <property type="entry name" value="BAND 7 PROTEIN-RELATED"/>
    <property type="match status" value="1"/>
</dbReference>
<evidence type="ECO:0000313" key="4">
    <source>
        <dbReference type="EMBL" id="MBH5329391.1"/>
    </source>
</evidence>
<evidence type="ECO:0000256" key="2">
    <source>
        <dbReference type="ARBA" id="ARBA00008164"/>
    </source>
</evidence>
<dbReference type="SUPFAM" id="SSF117892">
    <property type="entry name" value="Band 7/SPFH domain"/>
    <property type="match status" value="1"/>
</dbReference>
<feature type="domain" description="Band 7" evidence="3">
    <location>
        <begin position="287"/>
        <end position="445"/>
    </location>
</feature>
<dbReference type="PRINTS" id="PR00721">
    <property type="entry name" value="STOMATIN"/>
</dbReference>
<comment type="caution">
    <text evidence="4">The sequence shown here is derived from an EMBL/GenBank/DDBJ whole genome shotgun (WGS) entry which is preliminary data.</text>
</comment>
<dbReference type="RefSeq" id="WP_197903233.1">
    <property type="nucleotide sequence ID" value="NZ_JACSGR010000005.1"/>
</dbReference>
<evidence type="ECO:0000259" key="3">
    <source>
        <dbReference type="SMART" id="SM00244"/>
    </source>
</evidence>
<protein>
    <submittedName>
        <fullName evidence="4">Slipin family protein</fullName>
    </submittedName>
</protein>
<evidence type="ECO:0000313" key="5">
    <source>
        <dbReference type="Proteomes" id="UP000768471"/>
    </source>
</evidence>
<dbReference type="EMBL" id="JACSGR010000005">
    <property type="protein sequence ID" value="MBH5329391.1"/>
    <property type="molecule type" value="Genomic_DNA"/>
</dbReference>
<dbReference type="SMART" id="SM00244">
    <property type="entry name" value="PHB"/>
    <property type="match status" value="1"/>
</dbReference>
<evidence type="ECO:0000256" key="1">
    <source>
        <dbReference type="ARBA" id="ARBA00004167"/>
    </source>
</evidence>
<dbReference type="Gene3D" id="3.30.479.30">
    <property type="entry name" value="Band 7 domain"/>
    <property type="match status" value="1"/>
</dbReference>
<comment type="subcellular location">
    <subcellularLocation>
        <location evidence="1">Membrane</location>
        <topology evidence="1">Single-pass membrane protein</topology>
    </subcellularLocation>
</comment>
<proteinExistence type="inferred from homology"/>
<accession>A0ABS0NAP3</accession>
<dbReference type="InterPro" id="IPR036013">
    <property type="entry name" value="Band_7/SPFH_dom_sf"/>
</dbReference>
<dbReference type="PANTHER" id="PTHR10264:SF83">
    <property type="entry name" value="BLL5629 PROTEIN"/>
    <property type="match status" value="1"/>
</dbReference>
<organism evidence="4 5">
    <name type="scientific">Eikenella glucosivorans</name>
    <dbReference type="NCBI Taxonomy" id="2766967"/>
    <lineage>
        <taxon>Bacteria</taxon>
        <taxon>Pseudomonadati</taxon>
        <taxon>Pseudomonadota</taxon>
        <taxon>Betaproteobacteria</taxon>
        <taxon>Neisseriales</taxon>
        <taxon>Neisseriaceae</taxon>
        <taxon>Eikenella</taxon>
    </lineage>
</organism>
<dbReference type="Pfam" id="PF01145">
    <property type="entry name" value="Band_7"/>
    <property type="match status" value="1"/>
</dbReference>